<dbReference type="Proteomes" id="UP000681722">
    <property type="component" value="Unassembled WGS sequence"/>
</dbReference>
<sequence>MRKPHGRIRNQHVDVVKFDLCNSITSEPKRLMEQPSSNLNAQTLFTQREQLILMKIDERDHYIPLLNDPDYITPDYLNKLRKATKMITFTSSSLKTRKLIGKVLTPSPLQTTDQQDIRPRRRSLKAVTIVTRFHNYNKDNKNNSIVTKQQRKT</sequence>
<proteinExistence type="predicted"/>
<dbReference type="Proteomes" id="UP000663829">
    <property type="component" value="Unassembled WGS sequence"/>
</dbReference>
<protein>
    <submittedName>
        <fullName evidence="1">Uncharacterized protein</fullName>
    </submittedName>
</protein>
<keyword evidence="3" id="KW-1185">Reference proteome</keyword>
<gene>
    <name evidence="1" type="ORF">GPM918_LOCUS30576</name>
    <name evidence="2" type="ORF">SRO942_LOCUS31194</name>
</gene>
<dbReference type="EMBL" id="CAJOBC010060402">
    <property type="protein sequence ID" value="CAF4207832.1"/>
    <property type="molecule type" value="Genomic_DNA"/>
</dbReference>
<comment type="caution">
    <text evidence="1">The sequence shown here is derived from an EMBL/GenBank/DDBJ whole genome shotgun (WGS) entry which is preliminary data.</text>
</comment>
<accession>A0A815GWT4</accession>
<dbReference type="EMBL" id="CAJNOQ010014549">
    <property type="protein sequence ID" value="CAF1343989.1"/>
    <property type="molecule type" value="Genomic_DNA"/>
</dbReference>
<dbReference type="AlphaFoldDB" id="A0A815GWT4"/>
<organism evidence="1 3">
    <name type="scientific">Didymodactylos carnosus</name>
    <dbReference type="NCBI Taxonomy" id="1234261"/>
    <lineage>
        <taxon>Eukaryota</taxon>
        <taxon>Metazoa</taxon>
        <taxon>Spiralia</taxon>
        <taxon>Gnathifera</taxon>
        <taxon>Rotifera</taxon>
        <taxon>Eurotatoria</taxon>
        <taxon>Bdelloidea</taxon>
        <taxon>Philodinida</taxon>
        <taxon>Philodinidae</taxon>
        <taxon>Didymodactylos</taxon>
    </lineage>
</organism>
<reference evidence="1" key="1">
    <citation type="submission" date="2021-02" db="EMBL/GenBank/DDBJ databases">
        <authorList>
            <person name="Nowell W R."/>
        </authorList>
    </citation>
    <scope>NUCLEOTIDE SEQUENCE</scope>
</reference>
<name>A0A815GWT4_9BILA</name>
<evidence type="ECO:0000313" key="2">
    <source>
        <dbReference type="EMBL" id="CAF4207832.1"/>
    </source>
</evidence>
<evidence type="ECO:0000313" key="1">
    <source>
        <dbReference type="EMBL" id="CAF1343989.1"/>
    </source>
</evidence>
<evidence type="ECO:0000313" key="3">
    <source>
        <dbReference type="Proteomes" id="UP000663829"/>
    </source>
</evidence>